<dbReference type="Proteomes" id="UP001195483">
    <property type="component" value="Unassembled WGS sequence"/>
</dbReference>
<comment type="caution">
    <text evidence="8">The sequence shown here is derived from an EMBL/GenBank/DDBJ whole genome shotgun (WGS) entry which is preliminary data.</text>
</comment>
<feature type="region of interest" description="Disordered" evidence="6">
    <location>
        <begin position="471"/>
        <end position="507"/>
    </location>
</feature>
<dbReference type="GO" id="GO:0003729">
    <property type="term" value="F:mRNA binding"/>
    <property type="evidence" value="ECO:0007669"/>
    <property type="project" value="TreeGrafter"/>
</dbReference>
<dbReference type="FunFam" id="1.10.150.50:FF:000013">
    <property type="entry name" value="Protein Smaug homolog 1 isoform 2"/>
    <property type="match status" value="1"/>
</dbReference>
<reference evidence="8" key="3">
    <citation type="submission" date="2023-05" db="EMBL/GenBank/DDBJ databases">
        <authorList>
            <person name="Smith C.H."/>
        </authorList>
    </citation>
    <scope>NUCLEOTIDE SEQUENCE</scope>
    <source>
        <strain evidence="8">CHS0354</strain>
        <tissue evidence="8">Mantle</tissue>
    </source>
</reference>
<dbReference type="InterPro" id="IPR050897">
    <property type="entry name" value="SMAUG/VTS1_RNA-bind"/>
</dbReference>
<dbReference type="GO" id="GO:0030371">
    <property type="term" value="F:translation repressor activity"/>
    <property type="evidence" value="ECO:0007669"/>
    <property type="project" value="InterPro"/>
</dbReference>
<evidence type="ECO:0000313" key="8">
    <source>
        <dbReference type="EMBL" id="KAK3591561.1"/>
    </source>
</evidence>
<dbReference type="PANTHER" id="PTHR12515:SF5">
    <property type="entry name" value="PROTEIN SMAUG"/>
    <property type="match status" value="1"/>
</dbReference>
<evidence type="ECO:0000256" key="4">
    <source>
        <dbReference type="ARBA" id="ARBA00022491"/>
    </source>
</evidence>
<dbReference type="EMBL" id="JAEAOA010002348">
    <property type="protein sequence ID" value="KAK3591561.1"/>
    <property type="molecule type" value="Genomic_DNA"/>
</dbReference>
<feature type="region of interest" description="Disordered" evidence="6">
    <location>
        <begin position="281"/>
        <end position="305"/>
    </location>
</feature>
<protein>
    <recommendedName>
        <fullName evidence="7">SAM domain-containing protein</fullName>
    </recommendedName>
</protein>
<keyword evidence="5" id="KW-0694">RNA-binding</keyword>
<evidence type="ECO:0000256" key="2">
    <source>
        <dbReference type="ARBA" id="ARBA00008232"/>
    </source>
</evidence>
<dbReference type="GO" id="GO:0000932">
    <property type="term" value="C:P-body"/>
    <property type="evidence" value="ECO:0007669"/>
    <property type="project" value="TreeGrafter"/>
</dbReference>
<dbReference type="InterPro" id="IPR037093">
    <property type="entry name" value="PHAT_dom_sf"/>
</dbReference>
<dbReference type="SUPFAM" id="SSF47769">
    <property type="entry name" value="SAM/Pointed domain"/>
    <property type="match status" value="1"/>
</dbReference>
<dbReference type="SMART" id="SM00454">
    <property type="entry name" value="SAM"/>
    <property type="match status" value="1"/>
</dbReference>
<accession>A0AAE0SGG6</accession>
<feature type="compositionally biased region" description="Low complexity" evidence="6">
    <location>
        <begin position="346"/>
        <end position="360"/>
    </location>
</feature>
<comment type="subcellular location">
    <subcellularLocation>
        <location evidence="1">Cytoplasm</location>
    </subcellularLocation>
</comment>
<evidence type="ECO:0000256" key="3">
    <source>
        <dbReference type="ARBA" id="ARBA00022490"/>
    </source>
</evidence>
<feature type="compositionally biased region" description="Polar residues" evidence="6">
    <location>
        <begin position="656"/>
        <end position="685"/>
    </location>
</feature>
<evidence type="ECO:0000313" key="9">
    <source>
        <dbReference type="Proteomes" id="UP001195483"/>
    </source>
</evidence>
<evidence type="ECO:0000259" key="7">
    <source>
        <dbReference type="SMART" id="SM00454"/>
    </source>
</evidence>
<sequence>MEMKSNNMFRDQVNSVTAWFLSWSQCEQTVALYSLLKMITPTQCRFLFQVLQQSPTENKEVQLKEEEANDPEYISKLMMEPEEKAITQLLAHLPLLQVGNIRAKSEYLKIIPHVLSHSIDKGVFIEESRQLLSYSLIHPAITSSERSKFTLWLGHLEERFTYNIYPHDRQNQGKPDSDQTQIHPSKDDLLTQNLIHPKLQNGWNPNYGSADSVNRECLDPLCGSQNNVFQPNSFGSGPIPVTISTNGQIIPNCATNNGLMTRGHLPLQATMSAPSGINHSVPNSMTQSQQTNANRHPPLRRISPIIPPISLPVSSSVTDWLQSNDMHLTQDKSLSNAASEHPPLSPQSSVGSGSSGSGPESHPDDHLHSFRNTFMEEASGMRDVPLWLKSLRLHKYSYLFQQLTYEEMMDLSEQWLEQQNVTKGARHKIVLSIVKLKERPALLKTLEKDIMEGGSLKSAITEMKNMLNSPIKSYSSPSDIPNPQMVSPPPSPTSGDQGDGSIPEADIPSQFTRVMGKVCTQLLTSRYDEECFNMYLQLVDKCINHEAFSAKQKKLLDTWKQQARRIWQPAPFKYGFDKKPRPNWGNTFPMGAVNNSRPVLQRSGRIPKPSTQWSFGSKRSLVGGTTSTGHIPLQRNNSLNIFSRPGLLDQAVKSPVTRTQSAPLRSAQQLGFSVPPNESSNDTDINAQLDSLCRSMTEHALGGSDGSERGSAF</sequence>
<dbReference type="AlphaFoldDB" id="A0AAE0SGG6"/>
<evidence type="ECO:0000256" key="1">
    <source>
        <dbReference type="ARBA" id="ARBA00004496"/>
    </source>
</evidence>
<dbReference type="Pfam" id="PF00536">
    <property type="entry name" value="SAM_1"/>
    <property type="match status" value="1"/>
</dbReference>
<dbReference type="InterPro" id="IPR013761">
    <property type="entry name" value="SAM/pointed_sf"/>
</dbReference>
<feature type="region of interest" description="Disordered" evidence="6">
    <location>
        <begin position="654"/>
        <end position="685"/>
    </location>
</feature>
<organism evidence="8 9">
    <name type="scientific">Potamilus streckersoni</name>
    <dbReference type="NCBI Taxonomy" id="2493646"/>
    <lineage>
        <taxon>Eukaryota</taxon>
        <taxon>Metazoa</taxon>
        <taxon>Spiralia</taxon>
        <taxon>Lophotrochozoa</taxon>
        <taxon>Mollusca</taxon>
        <taxon>Bivalvia</taxon>
        <taxon>Autobranchia</taxon>
        <taxon>Heteroconchia</taxon>
        <taxon>Palaeoheterodonta</taxon>
        <taxon>Unionida</taxon>
        <taxon>Unionoidea</taxon>
        <taxon>Unionidae</taxon>
        <taxon>Ambleminae</taxon>
        <taxon>Lampsilini</taxon>
        <taxon>Potamilus</taxon>
    </lineage>
</organism>
<dbReference type="InterPro" id="IPR058599">
    <property type="entry name" value="PHAT_Smg/ZCCHC2-like"/>
</dbReference>
<feature type="region of interest" description="Disordered" evidence="6">
    <location>
        <begin position="334"/>
        <end position="367"/>
    </location>
</feature>
<dbReference type="Pfam" id="PF25479">
    <property type="entry name" value="Vts1"/>
    <property type="match status" value="1"/>
</dbReference>
<dbReference type="GO" id="GO:0000289">
    <property type="term" value="P:nuclear-transcribed mRNA poly(A) tail shortening"/>
    <property type="evidence" value="ECO:0007669"/>
    <property type="project" value="TreeGrafter"/>
</dbReference>
<reference evidence="8" key="2">
    <citation type="journal article" date="2021" name="Genome Biol. Evol.">
        <title>Developing a high-quality reference genome for a parasitic bivalve with doubly uniparental inheritance (Bivalvia: Unionida).</title>
        <authorList>
            <person name="Smith C.H."/>
        </authorList>
    </citation>
    <scope>NUCLEOTIDE SEQUENCE</scope>
    <source>
        <strain evidence="8">CHS0354</strain>
        <tissue evidence="8">Mantle</tissue>
    </source>
</reference>
<keyword evidence="3" id="KW-0963">Cytoplasm</keyword>
<dbReference type="InterPro" id="IPR037634">
    <property type="entry name" value="Smaug_SAM"/>
</dbReference>
<keyword evidence="4" id="KW-0678">Repressor</keyword>
<keyword evidence="9" id="KW-1185">Reference proteome</keyword>
<dbReference type="PANTHER" id="PTHR12515">
    <property type="entry name" value="STERILE ALPHA MOTIF DOMAIN CONTAINING PROTEIN 4-RELATED"/>
    <property type="match status" value="1"/>
</dbReference>
<name>A0AAE0SGG6_9BIVA</name>
<evidence type="ECO:0000256" key="5">
    <source>
        <dbReference type="ARBA" id="ARBA00022884"/>
    </source>
</evidence>
<reference evidence="8" key="1">
    <citation type="journal article" date="2021" name="Genome Biol. Evol.">
        <title>A High-Quality Reference Genome for a Parasitic Bivalve with Doubly Uniparental Inheritance (Bivalvia: Unionida).</title>
        <authorList>
            <person name="Smith C.H."/>
        </authorList>
    </citation>
    <scope>NUCLEOTIDE SEQUENCE</scope>
    <source>
        <strain evidence="8">CHS0354</strain>
    </source>
</reference>
<dbReference type="CDD" id="cd09557">
    <property type="entry name" value="SAM_Smaug"/>
    <property type="match status" value="1"/>
</dbReference>
<comment type="similarity">
    <text evidence="2">Belongs to the SMAUG family.</text>
</comment>
<dbReference type="Gene3D" id="1.25.40.170">
    <property type="entry name" value="Smaug, PHAT domain"/>
    <property type="match status" value="1"/>
</dbReference>
<dbReference type="InterPro" id="IPR001660">
    <property type="entry name" value="SAM"/>
</dbReference>
<feature type="compositionally biased region" description="Polar residues" evidence="6">
    <location>
        <begin position="281"/>
        <end position="294"/>
    </location>
</feature>
<dbReference type="InterPro" id="IPR057327">
    <property type="entry name" value="Vts1_dom"/>
</dbReference>
<dbReference type="Pfam" id="PF26034">
    <property type="entry name" value="PHAT_SMAUG"/>
    <property type="match status" value="1"/>
</dbReference>
<proteinExistence type="inferred from homology"/>
<dbReference type="Gene3D" id="1.10.150.50">
    <property type="entry name" value="Transcription Factor, Ets-1"/>
    <property type="match status" value="1"/>
</dbReference>
<gene>
    <name evidence="8" type="ORF">CHS0354_041603</name>
</gene>
<evidence type="ECO:0000256" key="6">
    <source>
        <dbReference type="SAM" id="MobiDB-lite"/>
    </source>
</evidence>
<feature type="domain" description="SAM" evidence="7">
    <location>
        <begin position="376"/>
        <end position="439"/>
    </location>
</feature>